<dbReference type="Pfam" id="PF07985">
    <property type="entry name" value="SRR1"/>
    <property type="match status" value="1"/>
</dbReference>
<dbReference type="EMBL" id="MU855387">
    <property type="protein sequence ID" value="KAK3904685.1"/>
    <property type="molecule type" value="Genomic_DNA"/>
</dbReference>
<evidence type="ECO:0000259" key="1">
    <source>
        <dbReference type="Pfam" id="PF07985"/>
    </source>
</evidence>
<proteinExistence type="predicted"/>
<feature type="domain" description="SRR1-like" evidence="1">
    <location>
        <begin position="3"/>
        <end position="74"/>
    </location>
</feature>
<protein>
    <recommendedName>
        <fullName evidence="1">SRR1-like domain-containing protein</fullName>
    </recommendedName>
</protein>
<dbReference type="InterPro" id="IPR012942">
    <property type="entry name" value="SRR1-like"/>
</dbReference>
<organism evidence="2 3">
    <name type="scientific">Staphylotrichum tortipilum</name>
    <dbReference type="NCBI Taxonomy" id="2831512"/>
    <lineage>
        <taxon>Eukaryota</taxon>
        <taxon>Fungi</taxon>
        <taxon>Dikarya</taxon>
        <taxon>Ascomycota</taxon>
        <taxon>Pezizomycotina</taxon>
        <taxon>Sordariomycetes</taxon>
        <taxon>Sordariomycetidae</taxon>
        <taxon>Sordariales</taxon>
        <taxon>Chaetomiaceae</taxon>
        <taxon>Staphylotrichum</taxon>
    </lineage>
</organism>
<evidence type="ECO:0000313" key="3">
    <source>
        <dbReference type="Proteomes" id="UP001303889"/>
    </source>
</evidence>
<dbReference type="PANTHER" id="PTHR42080:SF3">
    <property type="entry name" value="SRR1-LIKE DOMAIN-CONTAINING PROTEIN"/>
    <property type="match status" value="1"/>
</dbReference>
<keyword evidence="3" id="KW-1185">Reference proteome</keyword>
<sequence>MVKCYAQDPVYEDVDHEVLGELGMTVLEHPRGFLEVDEAAVVFSLAPNVAVRQVVADIARPAVMVWERVCEIPREGDWVGRAEQSDNISPRVEEMIKDYTELPFPSELAGFGSSLVVFIRNY</sequence>
<dbReference type="AlphaFoldDB" id="A0AAN6RVM6"/>
<gene>
    <name evidence="2" type="ORF">C8A05DRAFT_31504</name>
</gene>
<reference evidence="2" key="1">
    <citation type="journal article" date="2023" name="Mol. Phylogenet. Evol.">
        <title>Genome-scale phylogeny and comparative genomics of the fungal order Sordariales.</title>
        <authorList>
            <person name="Hensen N."/>
            <person name="Bonometti L."/>
            <person name="Westerberg I."/>
            <person name="Brannstrom I.O."/>
            <person name="Guillou S."/>
            <person name="Cros-Aarteil S."/>
            <person name="Calhoun S."/>
            <person name="Haridas S."/>
            <person name="Kuo A."/>
            <person name="Mondo S."/>
            <person name="Pangilinan J."/>
            <person name="Riley R."/>
            <person name="LaButti K."/>
            <person name="Andreopoulos B."/>
            <person name="Lipzen A."/>
            <person name="Chen C."/>
            <person name="Yan M."/>
            <person name="Daum C."/>
            <person name="Ng V."/>
            <person name="Clum A."/>
            <person name="Steindorff A."/>
            <person name="Ohm R.A."/>
            <person name="Martin F."/>
            <person name="Silar P."/>
            <person name="Natvig D.O."/>
            <person name="Lalanne C."/>
            <person name="Gautier V."/>
            <person name="Ament-Velasquez S.L."/>
            <person name="Kruys A."/>
            <person name="Hutchinson M.I."/>
            <person name="Powell A.J."/>
            <person name="Barry K."/>
            <person name="Miller A.N."/>
            <person name="Grigoriev I.V."/>
            <person name="Debuchy R."/>
            <person name="Gladieux P."/>
            <person name="Hiltunen Thoren M."/>
            <person name="Johannesson H."/>
        </authorList>
    </citation>
    <scope>NUCLEOTIDE SEQUENCE</scope>
    <source>
        <strain evidence="2">CBS 103.79</strain>
    </source>
</reference>
<dbReference type="PANTHER" id="PTHR42080">
    <property type="entry name" value="SRR1 DOMAIN-CONTAINING PROTEIN"/>
    <property type="match status" value="1"/>
</dbReference>
<reference evidence="2" key="2">
    <citation type="submission" date="2023-05" db="EMBL/GenBank/DDBJ databases">
        <authorList>
            <consortium name="Lawrence Berkeley National Laboratory"/>
            <person name="Steindorff A."/>
            <person name="Hensen N."/>
            <person name="Bonometti L."/>
            <person name="Westerberg I."/>
            <person name="Brannstrom I.O."/>
            <person name="Guillou S."/>
            <person name="Cros-Aarteil S."/>
            <person name="Calhoun S."/>
            <person name="Haridas S."/>
            <person name="Kuo A."/>
            <person name="Mondo S."/>
            <person name="Pangilinan J."/>
            <person name="Riley R."/>
            <person name="Labutti K."/>
            <person name="Andreopoulos B."/>
            <person name="Lipzen A."/>
            <person name="Chen C."/>
            <person name="Yanf M."/>
            <person name="Daum C."/>
            <person name="Ng V."/>
            <person name="Clum A."/>
            <person name="Ohm R."/>
            <person name="Martin F."/>
            <person name="Silar P."/>
            <person name="Natvig D."/>
            <person name="Lalanne C."/>
            <person name="Gautier V."/>
            <person name="Ament-Velasquez S.L."/>
            <person name="Kruys A."/>
            <person name="Hutchinson M.I."/>
            <person name="Powell A.J."/>
            <person name="Barry K."/>
            <person name="Miller A.N."/>
            <person name="Grigoriev I.V."/>
            <person name="Debuchy R."/>
            <person name="Gladieux P."/>
            <person name="Thoren M.H."/>
            <person name="Johannesson H."/>
        </authorList>
    </citation>
    <scope>NUCLEOTIDE SEQUENCE</scope>
    <source>
        <strain evidence="2">CBS 103.79</strain>
    </source>
</reference>
<dbReference type="Proteomes" id="UP001303889">
    <property type="component" value="Unassembled WGS sequence"/>
</dbReference>
<evidence type="ECO:0000313" key="2">
    <source>
        <dbReference type="EMBL" id="KAK3904685.1"/>
    </source>
</evidence>
<comment type="caution">
    <text evidence="2">The sequence shown here is derived from an EMBL/GenBank/DDBJ whole genome shotgun (WGS) entry which is preliminary data.</text>
</comment>
<accession>A0AAN6RVM6</accession>
<name>A0AAN6RVM6_9PEZI</name>